<evidence type="ECO:0000313" key="3">
    <source>
        <dbReference type="EMBL" id="TYK31539.1"/>
    </source>
</evidence>
<accession>A0A5D3E6R5</accession>
<feature type="region of interest" description="Disordered" evidence="1">
    <location>
        <begin position="69"/>
        <end position="118"/>
    </location>
</feature>
<evidence type="ECO:0000313" key="2">
    <source>
        <dbReference type="EMBL" id="KAA0068052.1"/>
    </source>
</evidence>
<dbReference type="AlphaFoldDB" id="A0A5D3E6R5"/>
<name>A0A5D3E6R5_CUCMM</name>
<organism evidence="3 5">
    <name type="scientific">Cucumis melo var. makuwa</name>
    <name type="common">Oriental melon</name>
    <dbReference type="NCBI Taxonomy" id="1194695"/>
    <lineage>
        <taxon>Eukaryota</taxon>
        <taxon>Viridiplantae</taxon>
        <taxon>Streptophyta</taxon>
        <taxon>Embryophyta</taxon>
        <taxon>Tracheophyta</taxon>
        <taxon>Spermatophyta</taxon>
        <taxon>Magnoliopsida</taxon>
        <taxon>eudicotyledons</taxon>
        <taxon>Gunneridae</taxon>
        <taxon>Pentapetalae</taxon>
        <taxon>rosids</taxon>
        <taxon>fabids</taxon>
        <taxon>Cucurbitales</taxon>
        <taxon>Cucurbitaceae</taxon>
        <taxon>Benincaseae</taxon>
        <taxon>Cucumis</taxon>
    </lineage>
</organism>
<reference evidence="4 5" key="1">
    <citation type="submission" date="2019-08" db="EMBL/GenBank/DDBJ databases">
        <title>Draft genome sequences of two oriental melons (Cucumis melo L. var makuwa).</title>
        <authorList>
            <person name="Kwon S.-Y."/>
        </authorList>
    </citation>
    <scope>NUCLEOTIDE SEQUENCE [LARGE SCALE GENOMIC DNA]</scope>
    <source>
        <strain evidence="5">cv. Chang Bougi</strain>
        <strain evidence="4">cv. SW 3</strain>
        <tissue evidence="3">Leaf</tissue>
    </source>
</reference>
<proteinExistence type="predicted"/>
<evidence type="ECO:0000313" key="5">
    <source>
        <dbReference type="Proteomes" id="UP000321947"/>
    </source>
</evidence>
<feature type="compositionally biased region" description="Polar residues" evidence="1">
    <location>
        <begin position="107"/>
        <end position="118"/>
    </location>
</feature>
<dbReference type="EMBL" id="SSTD01000132">
    <property type="protein sequence ID" value="TYK31539.1"/>
    <property type="molecule type" value="Genomic_DNA"/>
</dbReference>
<protein>
    <submittedName>
        <fullName evidence="3">Uncharacterized protein</fullName>
    </submittedName>
</protein>
<feature type="region of interest" description="Disordered" evidence="1">
    <location>
        <begin position="15"/>
        <end position="37"/>
    </location>
</feature>
<evidence type="ECO:0000313" key="4">
    <source>
        <dbReference type="Proteomes" id="UP000321393"/>
    </source>
</evidence>
<feature type="region of interest" description="Disordered" evidence="1">
    <location>
        <begin position="254"/>
        <end position="293"/>
    </location>
</feature>
<sequence length="293" mass="32369">MIKNYYCAFNTLHYSSSSSTKPKRRNPSKLPPLLSPPVVVVDRLSQNNRADRHPAEPSPSIERLFSRQPSRIGSRPASHQPISFASCRHVTSRRRPLDQPHRRTSRAGRQSPRSSVASCLCNPSHTAVPNCISALRKPEQPTSTRVEPHIRRVCTASRATPAPEPSHTATLAFKSSRFLPFKPSQLQPSSRANSCPSTDSCFSSRADLPVLEPSACSDFLHLFWTSLLGKRIFLLLELVEKISRFATDQYVLGAPSGHRRPDSVPTGAHVARVQERASKGRGKGKGKLASDQK</sequence>
<dbReference type="EMBL" id="SSTE01000161">
    <property type="protein sequence ID" value="KAA0068052.1"/>
    <property type="molecule type" value="Genomic_DNA"/>
</dbReference>
<dbReference type="Proteomes" id="UP000321947">
    <property type="component" value="Unassembled WGS sequence"/>
</dbReference>
<dbReference type="Proteomes" id="UP000321393">
    <property type="component" value="Unassembled WGS sequence"/>
</dbReference>
<evidence type="ECO:0000256" key="1">
    <source>
        <dbReference type="SAM" id="MobiDB-lite"/>
    </source>
</evidence>
<gene>
    <name evidence="3" type="ORF">E5676_scaffold172G00220</name>
    <name evidence="2" type="ORF">E6C27_scaffold4741G00040</name>
</gene>
<comment type="caution">
    <text evidence="3">The sequence shown here is derived from an EMBL/GenBank/DDBJ whole genome shotgun (WGS) entry which is preliminary data.</text>
</comment>